<evidence type="ECO:0000256" key="2">
    <source>
        <dbReference type="ARBA" id="ARBA00023043"/>
    </source>
</evidence>
<dbReference type="Gene3D" id="1.25.40.20">
    <property type="entry name" value="Ankyrin repeat-containing domain"/>
    <property type="match status" value="2"/>
</dbReference>
<accession>A0A1B8AGU8</accession>
<organism evidence="4 5">
    <name type="scientific">Fusarium poae</name>
    <dbReference type="NCBI Taxonomy" id="36050"/>
    <lineage>
        <taxon>Eukaryota</taxon>
        <taxon>Fungi</taxon>
        <taxon>Dikarya</taxon>
        <taxon>Ascomycota</taxon>
        <taxon>Pezizomycotina</taxon>
        <taxon>Sordariomycetes</taxon>
        <taxon>Hypocreomycetidae</taxon>
        <taxon>Hypocreales</taxon>
        <taxon>Nectriaceae</taxon>
        <taxon>Fusarium</taxon>
    </lineage>
</organism>
<dbReference type="Proteomes" id="UP000091967">
    <property type="component" value="Unassembled WGS sequence"/>
</dbReference>
<dbReference type="InterPro" id="IPR050745">
    <property type="entry name" value="Multifunctional_regulatory"/>
</dbReference>
<dbReference type="InterPro" id="IPR002110">
    <property type="entry name" value="Ankyrin_rpt"/>
</dbReference>
<dbReference type="Pfam" id="PF17111">
    <property type="entry name" value="PigL_N"/>
    <property type="match status" value="1"/>
</dbReference>
<dbReference type="InterPro" id="IPR036770">
    <property type="entry name" value="Ankyrin_rpt-contain_sf"/>
</dbReference>
<name>A0A1B8AGU8_FUSPO</name>
<keyword evidence="2" id="KW-0040">ANK repeat</keyword>
<evidence type="ECO:0000259" key="3">
    <source>
        <dbReference type="Pfam" id="PF17111"/>
    </source>
</evidence>
<keyword evidence="5" id="KW-1185">Reference proteome</keyword>
<dbReference type="AlphaFoldDB" id="A0A1B8AGU8"/>
<evidence type="ECO:0000256" key="1">
    <source>
        <dbReference type="ARBA" id="ARBA00022737"/>
    </source>
</evidence>
<dbReference type="PANTHER" id="PTHR24189">
    <property type="entry name" value="MYOTROPHIN"/>
    <property type="match status" value="1"/>
</dbReference>
<comment type="caution">
    <text evidence="4">The sequence shown here is derived from an EMBL/GenBank/DDBJ whole genome shotgun (WGS) entry which is preliminary data.</text>
</comment>
<evidence type="ECO:0000313" key="4">
    <source>
        <dbReference type="EMBL" id="OBS19640.1"/>
    </source>
</evidence>
<gene>
    <name evidence="4" type="ORF">FPOA_11365</name>
</gene>
<dbReference type="SMART" id="SM00248">
    <property type="entry name" value="ANK"/>
    <property type="match status" value="3"/>
</dbReference>
<dbReference type="SUPFAM" id="SSF48403">
    <property type="entry name" value="Ankyrin repeat"/>
    <property type="match status" value="1"/>
</dbReference>
<keyword evidence="1" id="KW-0677">Repeat</keyword>
<feature type="domain" description="Azaphilone pigments biosynthesis cluster protein L N-terminal" evidence="3">
    <location>
        <begin position="1"/>
        <end position="162"/>
    </location>
</feature>
<dbReference type="EMBL" id="LYXU01000004">
    <property type="protein sequence ID" value="OBS19640.1"/>
    <property type="molecule type" value="Genomic_DNA"/>
</dbReference>
<evidence type="ECO:0000313" key="5">
    <source>
        <dbReference type="Proteomes" id="UP000091967"/>
    </source>
</evidence>
<reference evidence="4 5" key="1">
    <citation type="submission" date="2016-06" db="EMBL/GenBank/DDBJ databases">
        <title>Living apart together: crosstalk between the core and supernumerary genomes in a fungal plant pathogen.</title>
        <authorList>
            <person name="Vanheule A."/>
            <person name="Audenaert K."/>
            <person name="Warris S."/>
            <person name="Van De Geest H."/>
            <person name="Schijlen E."/>
            <person name="Hofte M."/>
            <person name="De Saeger S."/>
            <person name="Haesaert G."/>
            <person name="Waalwijk C."/>
            <person name="Van Der Lee T."/>
        </authorList>
    </citation>
    <scope>NUCLEOTIDE SEQUENCE [LARGE SCALE GENOMIC DNA]</scope>
    <source>
        <strain evidence="4 5">2516</strain>
    </source>
</reference>
<sequence>MEALGAAASVTQFVLLSLKCVKEAHDALSQYKDGPDILKRLTNDLLGVQHILEVLRQSENVLANRPLVAHIKQSLEGLCSIAKRLIELQTTPGDKGSRRFWKHLKIVLSENDMNRIRSELAQIVNNLNLRLSVLSLNTVSQARDGTHQIRQQMRTMDASLQSQHQLQTSGFQALENSMLTTYNGYHQDLQGRLSSIQQTIDSTSSISASSSMDMRSLLKEIKDLVISEGKATREASAGNYIGSEDTTNKPQNSAMLESIERLGALIDAKRESCNVYAEEDDLADSAIEDLQDLLTAVRRERHHKIEKAMLDGLRRFSRYFGQYEVSINSGSNGSRQVTGRILDQERTYKQADIGLGKMSLMVHKRKRTVSTADERNTTGLIEGHLTDYNMSLTFLPNGNRNHHMLMATITQREILAGSVSSISQLQVNRILPLGSPVFRIVKTGRIKELRQLLQSGKASIRDHDEKGASLLFYSLEQPEMCKFLLEEGLDVDHVTYNNGTQCLQLHNGWDDTVIPDQELKRINACRRLLLTAGADPTYKDPNNKFSMSFLDRVRALPDRLDTIDFAWNSGLVTPFANFRDWVNHEGMTTFLNACTHFKISVDILKHLVSMGANVHDRSSRGETCLHLLVNHTPQQEEDVIIRFKCLAYLLQQGADPHARDNEGRTPSSIAYSMLGLRDTIDGTLGDLWDAALHVSGFDISQFRTISRRRPRYDSLYTRQMFEELWRGREEQCPYWDDKPWPAVGFGEIDSDPETDIISYGYVSDFDVFDDDDLSEEEEDEDEDGGVLLL</sequence>
<dbReference type="PANTHER" id="PTHR24189:SF50">
    <property type="entry name" value="ANKYRIN REPEAT AND SOCS BOX PROTEIN 2"/>
    <property type="match status" value="1"/>
</dbReference>
<protein>
    <recommendedName>
        <fullName evidence="3">Azaphilone pigments biosynthesis cluster protein L N-terminal domain-containing protein</fullName>
    </recommendedName>
</protein>
<dbReference type="OMA" id="LNACTHF"/>
<dbReference type="Pfam" id="PF00023">
    <property type="entry name" value="Ank"/>
    <property type="match status" value="1"/>
</dbReference>
<proteinExistence type="predicted"/>
<dbReference type="STRING" id="36050.A0A1B8AGU8"/>
<dbReference type="InterPro" id="IPR031348">
    <property type="entry name" value="PigL_N"/>
</dbReference>